<evidence type="ECO:0000313" key="4">
    <source>
        <dbReference type="Proteomes" id="UP000017820"/>
    </source>
</evidence>
<organism evidence="3 4">
    <name type="scientific">Pseudoalteromonas luteoviolacea (strain 2ta16)</name>
    <dbReference type="NCBI Taxonomy" id="1353533"/>
    <lineage>
        <taxon>Bacteria</taxon>
        <taxon>Pseudomonadati</taxon>
        <taxon>Pseudomonadota</taxon>
        <taxon>Gammaproteobacteria</taxon>
        <taxon>Alteromonadales</taxon>
        <taxon>Pseudoalteromonadaceae</taxon>
        <taxon>Pseudoalteromonas</taxon>
    </lineage>
</organism>
<gene>
    <name evidence="3" type="ORF">PL2TA16_04028</name>
</gene>
<accession>V4HPU9</accession>
<evidence type="ECO:0000259" key="2">
    <source>
        <dbReference type="SMART" id="SM00226"/>
    </source>
</evidence>
<feature type="domain" description="Phosphotyrosine protein phosphatase I" evidence="2">
    <location>
        <begin position="76"/>
        <end position="185"/>
    </location>
</feature>
<dbReference type="SUPFAM" id="SSF52788">
    <property type="entry name" value="Phosphotyrosine protein phosphatases I"/>
    <property type="match status" value="1"/>
</dbReference>
<dbReference type="AlphaFoldDB" id="V4HPU9"/>
<dbReference type="SMART" id="SM00226">
    <property type="entry name" value="LMWPc"/>
    <property type="match status" value="1"/>
</dbReference>
<feature type="compositionally biased region" description="Basic residues" evidence="1">
    <location>
        <begin position="7"/>
        <end position="21"/>
    </location>
</feature>
<reference evidence="3 4" key="1">
    <citation type="submission" date="2013-07" db="EMBL/GenBank/DDBJ databases">
        <title>Draft genome sequence of Pseudoalteromonas luteoviolacea 2ta16.</title>
        <authorList>
            <person name="Allen E.E."/>
            <person name="Azam F."/>
            <person name="Podell S."/>
        </authorList>
    </citation>
    <scope>NUCLEOTIDE SEQUENCE [LARGE SCALE GENOMIC DNA]</scope>
    <source>
        <strain evidence="3 4">2ta16</strain>
    </source>
</reference>
<sequence length="185" mass="21946">MENIRNKAWRQAKRKNKETKKKQACYKKFVSEKNWKLMYLRSEKLKRAKQLGIDYPSKTLRQTLDSELPLEVRKVTNILFICSRNQWRSPTGEQVWRNHPEVSVRSAGTSPKARRTVTAKDIQWADVIFVMEEKHKSRLKAQFTRLLDYKDIHVLDIPDEYQYMDEELIEIMKQSVGGYLGIAEL</sequence>
<proteinExistence type="predicted"/>
<protein>
    <recommendedName>
        <fullName evidence="2">Phosphotyrosine protein phosphatase I domain-containing protein</fullName>
    </recommendedName>
</protein>
<evidence type="ECO:0000313" key="3">
    <source>
        <dbReference type="EMBL" id="ESP92830.1"/>
    </source>
</evidence>
<dbReference type="Gene3D" id="3.40.50.2300">
    <property type="match status" value="2"/>
</dbReference>
<dbReference type="InterPro" id="IPR036196">
    <property type="entry name" value="Ptyr_pPase_sf"/>
</dbReference>
<feature type="region of interest" description="Disordered" evidence="1">
    <location>
        <begin position="1"/>
        <end position="21"/>
    </location>
</feature>
<name>V4HPU9_PSEL2</name>
<dbReference type="EMBL" id="AUSV01000044">
    <property type="protein sequence ID" value="ESP92830.1"/>
    <property type="molecule type" value="Genomic_DNA"/>
</dbReference>
<dbReference type="Proteomes" id="UP000017820">
    <property type="component" value="Unassembled WGS sequence"/>
</dbReference>
<comment type="caution">
    <text evidence="3">The sequence shown here is derived from an EMBL/GenBank/DDBJ whole genome shotgun (WGS) entry which is preliminary data.</text>
</comment>
<dbReference type="RefSeq" id="WP_023399859.1">
    <property type="nucleotide sequence ID" value="NZ_AUSV01000044.1"/>
</dbReference>
<dbReference type="InterPro" id="IPR023485">
    <property type="entry name" value="Ptyr_pPase"/>
</dbReference>
<evidence type="ECO:0000256" key="1">
    <source>
        <dbReference type="SAM" id="MobiDB-lite"/>
    </source>
</evidence>
<dbReference type="PATRIC" id="fig|1353533.3.peg.2975"/>